<evidence type="ECO:0000313" key="3">
    <source>
        <dbReference type="Proteomes" id="UP000186308"/>
    </source>
</evidence>
<evidence type="ECO:0000256" key="1">
    <source>
        <dbReference type="SAM" id="MobiDB-lite"/>
    </source>
</evidence>
<dbReference type="Pfam" id="PF13707">
    <property type="entry name" value="RloB"/>
    <property type="match status" value="1"/>
</dbReference>
<proteinExistence type="predicted"/>
<reference evidence="2 3" key="1">
    <citation type="submission" date="2017-01" db="EMBL/GenBank/DDBJ databases">
        <authorList>
            <person name="Varghese N."/>
            <person name="Submissions S."/>
        </authorList>
    </citation>
    <scope>NUCLEOTIDE SEQUENCE [LARGE SCALE GENOMIC DNA]</scope>
    <source>
        <strain evidence="2 3">ATCC 35905</strain>
    </source>
</reference>
<comment type="caution">
    <text evidence="2">The sequence shown here is derived from an EMBL/GenBank/DDBJ whole genome shotgun (WGS) entry which is preliminary data.</text>
</comment>
<dbReference type="EMBL" id="FTNE01000023">
    <property type="protein sequence ID" value="SIR30268.1"/>
    <property type="molecule type" value="Genomic_DNA"/>
</dbReference>
<protein>
    <submittedName>
        <fullName evidence="2">RloB-like protein</fullName>
    </submittedName>
</protein>
<dbReference type="Proteomes" id="UP000186308">
    <property type="component" value="Unassembled WGS sequence"/>
</dbReference>
<dbReference type="InterPro" id="IPR025591">
    <property type="entry name" value="RloB"/>
</dbReference>
<sequence length="216" mass="25102">MPRDNHPKFRQARQLARKSENRPPYERILIVCEGKKTEPHYLEDIRRQNSIPSAHVKVLPSALGTESRQVVDFAHRTFLETRSYERVYAVFDRDSHLTYCDALDRAAALDGKLQNDERKPVRFVAVPSVPCFELWLLLHFEDVQAFSHRTETFSRLKRHIPGYEKGSRGIFGLTEPQLDVASARAQRLRVRFDAREASDPYTAMDELVALLRNLRD</sequence>
<organism evidence="2 3">
    <name type="scientific">Acidiphilium rubrum</name>
    <dbReference type="NCBI Taxonomy" id="526"/>
    <lineage>
        <taxon>Bacteria</taxon>
        <taxon>Pseudomonadati</taxon>
        <taxon>Pseudomonadota</taxon>
        <taxon>Alphaproteobacteria</taxon>
        <taxon>Acetobacterales</taxon>
        <taxon>Acidocellaceae</taxon>
        <taxon>Acidiphilium</taxon>
    </lineage>
</organism>
<dbReference type="OrthoDB" id="9796523at2"/>
<gene>
    <name evidence="2" type="ORF">SAMN05421828_12359</name>
</gene>
<keyword evidence="3" id="KW-1185">Reference proteome</keyword>
<name>A0A8G2CMT3_ACIRU</name>
<accession>A0A8G2CMT3</accession>
<dbReference type="AlphaFoldDB" id="A0A8G2CMT3"/>
<feature type="region of interest" description="Disordered" evidence="1">
    <location>
        <begin position="1"/>
        <end position="21"/>
    </location>
</feature>
<evidence type="ECO:0000313" key="2">
    <source>
        <dbReference type="EMBL" id="SIR30268.1"/>
    </source>
</evidence>